<dbReference type="PANTHER" id="PTHR21193:SF3">
    <property type="entry name" value="OXIDOREDUCTASE-LIKE DOMAIN-CONTAINING PROTEIN 1"/>
    <property type="match status" value="1"/>
</dbReference>
<feature type="compositionally biased region" description="Low complexity" evidence="1">
    <location>
        <begin position="294"/>
        <end position="303"/>
    </location>
</feature>
<evidence type="ECO:0000313" key="3">
    <source>
        <dbReference type="EMBL" id="KAL1838207.1"/>
    </source>
</evidence>
<dbReference type="PANTHER" id="PTHR21193">
    <property type="entry name" value="OXIDOREDUCTASE-LIKE DOMAIN-CONTAINING PROTEIN 1"/>
    <property type="match status" value="1"/>
</dbReference>
<dbReference type="InterPro" id="IPR019180">
    <property type="entry name" value="Oxidoreductase-like_N"/>
</dbReference>
<feature type="region of interest" description="Disordered" evidence="1">
    <location>
        <begin position="50"/>
        <end position="218"/>
    </location>
</feature>
<feature type="compositionally biased region" description="Pro residues" evidence="1">
    <location>
        <begin position="140"/>
        <end position="149"/>
    </location>
</feature>
<organism evidence="3 4">
    <name type="scientific">Humicola insolens</name>
    <name type="common">Soft-rot fungus</name>
    <dbReference type="NCBI Taxonomy" id="85995"/>
    <lineage>
        <taxon>Eukaryota</taxon>
        <taxon>Fungi</taxon>
        <taxon>Dikarya</taxon>
        <taxon>Ascomycota</taxon>
        <taxon>Pezizomycotina</taxon>
        <taxon>Sordariomycetes</taxon>
        <taxon>Sordariomycetidae</taxon>
        <taxon>Sordariales</taxon>
        <taxon>Chaetomiaceae</taxon>
        <taxon>Mycothermus</taxon>
    </lineage>
</organism>
<sequence length="384" mass="41616">MRRALLSANPARILSRGMASHGAPRPVVPIIASNPSDQIHPVGPFYESIMRSKLPSHSKTEAPPVTAKPAVPPKPTPAPKQAEKAPEPPKQAEKPAEKVAEPAAKTEESAPEEKKRAGRPRKTKADKDEPTTNSSKAKSVPPPPPPPSPSTTTTTTTTTTQSSSHGLTPPLPPSSSEPIPPQQEDGPPSNRSSQTRGGIVFGSRLAGPGMSGEDEYRQSLLRASRSRVIAGVRVPPKPDEPDNCCMSGCVDCVWDRYRDEMEEWAAATAEVERRLGRTAESGRRVREGEEVSEEVGVTEASAEAVERGKGMRMGVHEEVADREGGLGMEEDGGGVVEDWGKGEDRREKGGWDDELYKHLPVGIREFMKHEKRMKEKHLREGTAR</sequence>
<proteinExistence type="predicted"/>
<feature type="compositionally biased region" description="Basic and acidic residues" evidence="1">
    <location>
        <begin position="338"/>
        <end position="349"/>
    </location>
</feature>
<dbReference type="Proteomes" id="UP001583172">
    <property type="component" value="Unassembled WGS sequence"/>
</dbReference>
<keyword evidence="4" id="KW-1185">Reference proteome</keyword>
<dbReference type="InterPro" id="IPR039251">
    <property type="entry name" value="OXLD1"/>
</dbReference>
<feature type="compositionally biased region" description="Basic and acidic residues" evidence="1">
    <location>
        <begin position="279"/>
        <end position="289"/>
    </location>
</feature>
<feature type="region of interest" description="Disordered" evidence="1">
    <location>
        <begin position="279"/>
        <end position="349"/>
    </location>
</feature>
<dbReference type="EMBL" id="JAZGSY010000230">
    <property type="protein sequence ID" value="KAL1838207.1"/>
    <property type="molecule type" value="Genomic_DNA"/>
</dbReference>
<feature type="compositionally biased region" description="Low complexity" evidence="1">
    <location>
        <begin position="150"/>
        <end position="168"/>
    </location>
</feature>
<gene>
    <name evidence="3" type="ORF">VTJ49DRAFT_2934</name>
</gene>
<feature type="compositionally biased region" description="Basic and acidic residues" evidence="1">
    <location>
        <begin position="81"/>
        <end position="115"/>
    </location>
</feature>
<feature type="domain" description="Oxidoreductase-like" evidence="2">
    <location>
        <begin position="229"/>
        <end position="272"/>
    </location>
</feature>
<feature type="compositionally biased region" description="Pro residues" evidence="1">
    <location>
        <begin position="169"/>
        <end position="181"/>
    </location>
</feature>
<reference evidence="3 4" key="1">
    <citation type="journal article" date="2024" name="Commun. Biol.">
        <title>Comparative genomic analysis of thermophilic fungi reveals convergent evolutionary adaptations and gene losses.</title>
        <authorList>
            <person name="Steindorff A.S."/>
            <person name="Aguilar-Pontes M.V."/>
            <person name="Robinson A.J."/>
            <person name="Andreopoulos B."/>
            <person name="LaButti K."/>
            <person name="Kuo A."/>
            <person name="Mondo S."/>
            <person name="Riley R."/>
            <person name="Otillar R."/>
            <person name="Haridas S."/>
            <person name="Lipzen A."/>
            <person name="Grimwood J."/>
            <person name="Schmutz J."/>
            <person name="Clum A."/>
            <person name="Reid I.D."/>
            <person name="Moisan M.C."/>
            <person name="Butler G."/>
            <person name="Nguyen T.T.M."/>
            <person name="Dewar K."/>
            <person name="Conant G."/>
            <person name="Drula E."/>
            <person name="Henrissat B."/>
            <person name="Hansel C."/>
            <person name="Singer S."/>
            <person name="Hutchinson M.I."/>
            <person name="de Vries R.P."/>
            <person name="Natvig D.O."/>
            <person name="Powell A.J."/>
            <person name="Tsang A."/>
            <person name="Grigoriev I.V."/>
        </authorList>
    </citation>
    <scope>NUCLEOTIDE SEQUENCE [LARGE SCALE GENOMIC DNA]</scope>
    <source>
        <strain evidence="3 4">CBS 620.91</strain>
    </source>
</reference>
<protein>
    <recommendedName>
        <fullName evidence="2">Oxidoreductase-like domain-containing protein</fullName>
    </recommendedName>
</protein>
<evidence type="ECO:0000256" key="1">
    <source>
        <dbReference type="SAM" id="MobiDB-lite"/>
    </source>
</evidence>
<evidence type="ECO:0000259" key="2">
    <source>
        <dbReference type="Pfam" id="PF09791"/>
    </source>
</evidence>
<dbReference type="Pfam" id="PF09791">
    <property type="entry name" value="Oxidored-like"/>
    <property type="match status" value="1"/>
</dbReference>
<name>A0ABR3V926_HUMIN</name>
<evidence type="ECO:0000313" key="4">
    <source>
        <dbReference type="Proteomes" id="UP001583172"/>
    </source>
</evidence>
<accession>A0ABR3V926</accession>
<comment type="caution">
    <text evidence="3">The sequence shown here is derived from an EMBL/GenBank/DDBJ whole genome shotgun (WGS) entry which is preliminary data.</text>
</comment>
<feature type="compositionally biased region" description="Basic and acidic residues" evidence="1">
    <location>
        <begin position="304"/>
        <end position="324"/>
    </location>
</feature>